<keyword evidence="1" id="KW-0472">Membrane</keyword>
<dbReference type="Proteomes" id="UP000011885">
    <property type="component" value="Unassembled WGS sequence"/>
</dbReference>
<keyword evidence="1" id="KW-1133">Transmembrane helix</keyword>
<comment type="caution">
    <text evidence="2">The sequence shown here is derived from an EMBL/GenBank/DDBJ whole genome shotgun (WGS) entry which is preliminary data.</text>
</comment>
<dbReference type="PATRIC" id="fig|1263870.3.peg.1144"/>
<reference evidence="2 3" key="1">
    <citation type="journal article" date="2013" name="Mar. Genomics">
        <title>Expression of sulfatases in Rhodopirellula baltica and the diversity of sulfatases in the genus Rhodopirellula.</title>
        <authorList>
            <person name="Wegner C.E."/>
            <person name="Richter-Heitmann T."/>
            <person name="Klindworth A."/>
            <person name="Klockow C."/>
            <person name="Richter M."/>
            <person name="Achstetter T."/>
            <person name="Glockner F.O."/>
            <person name="Harder J."/>
        </authorList>
    </citation>
    <scope>NUCLEOTIDE SEQUENCE [LARGE SCALE GENOMIC DNA]</scope>
    <source>
        <strain evidence="2 3">SM41</strain>
    </source>
</reference>
<accession>M5U7U1</accession>
<dbReference type="AlphaFoldDB" id="M5U7U1"/>
<feature type="transmembrane region" description="Helical" evidence="1">
    <location>
        <begin position="7"/>
        <end position="27"/>
    </location>
</feature>
<keyword evidence="1" id="KW-0812">Transmembrane</keyword>
<dbReference type="RefSeq" id="WP_008675132.1">
    <property type="nucleotide sequence ID" value="NZ_ANOH01000088.1"/>
</dbReference>
<dbReference type="EMBL" id="ANOH01000088">
    <property type="protein sequence ID" value="EMI57510.1"/>
    <property type="molecule type" value="Genomic_DNA"/>
</dbReference>
<proteinExistence type="predicted"/>
<evidence type="ECO:0000313" key="3">
    <source>
        <dbReference type="Proteomes" id="UP000011885"/>
    </source>
</evidence>
<evidence type="ECO:0000313" key="2">
    <source>
        <dbReference type="EMBL" id="EMI57510.1"/>
    </source>
</evidence>
<name>M5U7U1_9BACT</name>
<keyword evidence="3" id="KW-1185">Reference proteome</keyword>
<organism evidence="2 3">
    <name type="scientific">Rhodopirellula sallentina SM41</name>
    <dbReference type="NCBI Taxonomy" id="1263870"/>
    <lineage>
        <taxon>Bacteria</taxon>
        <taxon>Pseudomonadati</taxon>
        <taxon>Planctomycetota</taxon>
        <taxon>Planctomycetia</taxon>
        <taxon>Pirellulales</taxon>
        <taxon>Pirellulaceae</taxon>
        <taxon>Rhodopirellula</taxon>
    </lineage>
</organism>
<protein>
    <submittedName>
        <fullName evidence="2">MchE protein</fullName>
    </submittedName>
</protein>
<sequence>MKRTLPILKSLIGPAIVIGVVVALWLFRDRLVSSSELSVAEATASETGKSTEKQTVLEISPQARKNLGLVSKPAKPQEYWRSVLIPGEIADRPGISDRGVTSPAVGVVTAIHAYPGDTIRPGERLFTLRLFSEYLQATQTQLFKARQGNGDHTGED</sequence>
<evidence type="ECO:0000256" key="1">
    <source>
        <dbReference type="SAM" id="Phobius"/>
    </source>
</evidence>
<gene>
    <name evidence="2" type="ORF">RSSM_01054</name>
</gene>